<gene>
    <name evidence="2" type="ORF">MES4922_20331</name>
</gene>
<feature type="region of interest" description="Disordered" evidence="1">
    <location>
        <begin position="87"/>
        <end position="110"/>
    </location>
</feature>
<sequence length="110" mass="13399">MLGLSMQVYGRYERAFSKLHVTRMIHLCEILGFMPMECCSVLPRIYGAARRRKRATPWNSRNRSWLCRTTPSAIYWPWLRKWSPWSAPQTERRRKRKKEKKDVFRRLALR</sequence>
<evidence type="ECO:0000313" key="2">
    <source>
        <dbReference type="EMBL" id="CAH2398865.1"/>
    </source>
</evidence>
<keyword evidence="3" id="KW-1185">Reference proteome</keyword>
<comment type="caution">
    <text evidence="2">The sequence shown here is derived from an EMBL/GenBank/DDBJ whole genome shotgun (WGS) entry which is preliminary data.</text>
</comment>
<proteinExistence type="predicted"/>
<reference evidence="2" key="1">
    <citation type="submission" date="2022-03" db="EMBL/GenBank/DDBJ databases">
        <authorList>
            <person name="Brunel B."/>
        </authorList>
    </citation>
    <scope>NUCLEOTIDE SEQUENCE</scope>
    <source>
        <strain evidence="2">STM4922sample</strain>
    </source>
</reference>
<dbReference type="Proteomes" id="UP001152604">
    <property type="component" value="Unassembled WGS sequence"/>
</dbReference>
<organism evidence="2 3">
    <name type="scientific">Mesorhizobium ventifaucium</name>
    <dbReference type="NCBI Taxonomy" id="666020"/>
    <lineage>
        <taxon>Bacteria</taxon>
        <taxon>Pseudomonadati</taxon>
        <taxon>Pseudomonadota</taxon>
        <taxon>Alphaproteobacteria</taxon>
        <taxon>Hyphomicrobiales</taxon>
        <taxon>Phyllobacteriaceae</taxon>
        <taxon>Mesorhizobium</taxon>
    </lineage>
</organism>
<accession>A0ABM9DQD9</accession>
<evidence type="ECO:0008006" key="4">
    <source>
        <dbReference type="Google" id="ProtNLM"/>
    </source>
</evidence>
<feature type="compositionally biased region" description="Basic and acidic residues" evidence="1">
    <location>
        <begin position="100"/>
        <end position="110"/>
    </location>
</feature>
<evidence type="ECO:0000256" key="1">
    <source>
        <dbReference type="SAM" id="MobiDB-lite"/>
    </source>
</evidence>
<evidence type="ECO:0000313" key="3">
    <source>
        <dbReference type="Proteomes" id="UP001152604"/>
    </source>
</evidence>
<dbReference type="EMBL" id="CAKXZS010000012">
    <property type="protein sequence ID" value="CAH2398865.1"/>
    <property type="molecule type" value="Genomic_DNA"/>
</dbReference>
<name>A0ABM9DQD9_9HYPH</name>
<protein>
    <recommendedName>
        <fullName evidence="4">XRE family transcriptional regulator</fullName>
    </recommendedName>
</protein>